<keyword evidence="1" id="KW-1133">Transmembrane helix</keyword>
<comment type="caution">
    <text evidence="2">The sequence shown here is derived from an EMBL/GenBank/DDBJ whole genome shotgun (WGS) entry which is preliminary data.</text>
</comment>
<keyword evidence="1" id="KW-0812">Transmembrane</keyword>
<keyword evidence="3" id="KW-1185">Reference proteome</keyword>
<evidence type="ECO:0000313" key="3">
    <source>
        <dbReference type="Proteomes" id="UP001222027"/>
    </source>
</evidence>
<accession>A0AAV8RUV7</accession>
<keyword evidence="1" id="KW-0472">Membrane</keyword>
<proteinExistence type="predicted"/>
<evidence type="ECO:0000256" key="1">
    <source>
        <dbReference type="SAM" id="Phobius"/>
    </source>
</evidence>
<evidence type="ECO:0000313" key="2">
    <source>
        <dbReference type="EMBL" id="KAJ8506863.1"/>
    </source>
</evidence>
<evidence type="ECO:0008006" key="4">
    <source>
        <dbReference type="Google" id="ProtNLM"/>
    </source>
</evidence>
<dbReference type="EMBL" id="JAQQAF010000002">
    <property type="protein sequence ID" value="KAJ8506863.1"/>
    <property type="molecule type" value="Genomic_DNA"/>
</dbReference>
<feature type="transmembrane region" description="Helical" evidence="1">
    <location>
        <begin position="57"/>
        <end position="79"/>
    </location>
</feature>
<feature type="transmembrane region" description="Helical" evidence="1">
    <location>
        <begin position="109"/>
        <end position="129"/>
    </location>
</feature>
<name>A0AAV8RUV7_ENSVE</name>
<reference evidence="2 3" key="1">
    <citation type="submission" date="2022-12" db="EMBL/GenBank/DDBJ databases">
        <title>Chromosome-scale assembly of the Ensete ventricosum genome.</title>
        <authorList>
            <person name="Dussert Y."/>
            <person name="Stocks J."/>
            <person name="Wendawek A."/>
            <person name="Woldeyes F."/>
            <person name="Nichols R.A."/>
            <person name="Borrell J.S."/>
        </authorList>
    </citation>
    <scope>NUCLEOTIDE SEQUENCE [LARGE SCALE GENOMIC DNA]</scope>
    <source>
        <strain evidence="3">cv. Maze</strain>
        <tissue evidence="2">Seeds</tissue>
    </source>
</reference>
<protein>
    <recommendedName>
        <fullName evidence="4">TLC domain-containing protein</fullName>
    </recommendedName>
</protein>
<dbReference type="AlphaFoldDB" id="A0AAV8RUV7"/>
<gene>
    <name evidence="2" type="ORF">OPV22_007749</name>
</gene>
<dbReference type="Proteomes" id="UP001222027">
    <property type="component" value="Unassembled WGS sequence"/>
</dbReference>
<organism evidence="2 3">
    <name type="scientific">Ensete ventricosum</name>
    <name type="common">Abyssinian banana</name>
    <name type="synonym">Musa ensete</name>
    <dbReference type="NCBI Taxonomy" id="4639"/>
    <lineage>
        <taxon>Eukaryota</taxon>
        <taxon>Viridiplantae</taxon>
        <taxon>Streptophyta</taxon>
        <taxon>Embryophyta</taxon>
        <taxon>Tracheophyta</taxon>
        <taxon>Spermatophyta</taxon>
        <taxon>Magnoliopsida</taxon>
        <taxon>Liliopsida</taxon>
        <taxon>Zingiberales</taxon>
        <taxon>Musaceae</taxon>
        <taxon>Ensete</taxon>
    </lineage>
</organism>
<feature type="transmembrane region" description="Helical" evidence="1">
    <location>
        <begin position="135"/>
        <end position="154"/>
    </location>
</feature>
<sequence length="156" mass="16992">MDAQEAFIIDAAAAAAAIDVNQEATKHLLQQTASAMIMLAANGILSAAFRAEEDLCYVLHHLVFCLVGLAASALLFLSFSAHKFPTAARRASAMAAAVVRLRRHPRRVFAFWLVLLGRDAASLCCSVWFMAAFVYVVNPCTLCYNGMVWCALFFSI</sequence>